<dbReference type="KEGG" id="phv:HU739_022140"/>
<gene>
    <name evidence="5" type="ORF">HU739_022140</name>
</gene>
<keyword evidence="6" id="KW-1185">Reference proteome</keyword>
<dbReference type="Gene3D" id="3.40.50.300">
    <property type="entry name" value="P-loop containing nucleotide triphosphate hydrolases"/>
    <property type="match status" value="1"/>
</dbReference>
<protein>
    <submittedName>
        <fullName evidence="5">AAA family ATPase</fullName>
    </submittedName>
</protein>
<dbReference type="Proteomes" id="UP000631521">
    <property type="component" value="Chromosome"/>
</dbReference>
<dbReference type="InterPro" id="IPR050625">
    <property type="entry name" value="ParA/MinD_ATPase"/>
</dbReference>
<dbReference type="InterPro" id="IPR027417">
    <property type="entry name" value="P-loop_NTPase"/>
</dbReference>
<dbReference type="GO" id="GO:0016887">
    <property type="term" value="F:ATP hydrolysis activity"/>
    <property type="evidence" value="ECO:0007669"/>
    <property type="project" value="TreeGrafter"/>
</dbReference>
<dbReference type="GO" id="GO:0005524">
    <property type="term" value="F:ATP binding"/>
    <property type="evidence" value="ECO:0007669"/>
    <property type="project" value="UniProtKB-KW"/>
</dbReference>
<feature type="domain" description="AAA" evidence="4">
    <location>
        <begin position="113"/>
        <end position="247"/>
    </location>
</feature>
<dbReference type="PANTHER" id="PTHR43384:SF6">
    <property type="entry name" value="SEPTUM SITE-DETERMINING PROTEIN MIND HOMOLOG, CHLOROPLASTIC"/>
    <property type="match status" value="1"/>
</dbReference>
<dbReference type="GO" id="GO:0005829">
    <property type="term" value="C:cytosol"/>
    <property type="evidence" value="ECO:0007669"/>
    <property type="project" value="TreeGrafter"/>
</dbReference>
<evidence type="ECO:0000256" key="1">
    <source>
        <dbReference type="ARBA" id="ARBA00022741"/>
    </source>
</evidence>
<dbReference type="EMBL" id="CP077091">
    <property type="protein sequence ID" value="QXI16580.1"/>
    <property type="molecule type" value="Genomic_DNA"/>
</dbReference>
<dbReference type="PANTHER" id="PTHR43384">
    <property type="entry name" value="SEPTUM SITE-DETERMINING PROTEIN MIND HOMOLOG, CHLOROPLASTIC-RELATED"/>
    <property type="match status" value="1"/>
</dbReference>
<keyword evidence="1" id="KW-0547">Nucleotide-binding</keyword>
<keyword evidence="2" id="KW-0067">ATP-binding</keyword>
<dbReference type="GO" id="GO:0051782">
    <property type="term" value="P:negative regulation of cell division"/>
    <property type="evidence" value="ECO:0007669"/>
    <property type="project" value="TreeGrafter"/>
</dbReference>
<organism evidence="5 6">
    <name type="scientific">Pseudomonas hamedanensis</name>
    <dbReference type="NCBI Taxonomy" id="2745504"/>
    <lineage>
        <taxon>Bacteria</taxon>
        <taxon>Pseudomonadati</taxon>
        <taxon>Pseudomonadota</taxon>
        <taxon>Gammaproteobacteria</taxon>
        <taxon>Pseudomonadales</taxon>
        <taxon>Pseudomonadaceae</taxon>
        <taxon>Pseudomonas</taxon>
    </lineage>
</organism>
<dbReference type="InterPro" id="IPR025669">
    <property type="entry name" value="AAA_dom"/>
</dbReference>
<evidence type="ECO:0000256" key="3">
    <source>
        <dbReference type="SAM" id="MobiDB-lite"/>
    </source>
</evidence>
<evidence type="ECO:0000313" key="5">
    <source>
        <dbReference type="EMBL" id="QXI16580.1"/>
    </source>
</evidence>
<reference evidence="5 6" key="2">
    <citation type="journal article" date="2021" name="Microorganisms">
        <title>The Ever-Expanding Pseudomonas Genus: Description of 43 New Species and Partition of the Pseudomonas putida Group.</title>
        <authorList>
            <person name="Girard L."/>
            <person name="Lood C."/>
            <person name="Hofte M."/>
            <person name="Vandamme P."/>
            <person name="Rokni-Zadeh H."/>
            <person name="van Noort V."/>
            <person name="Lavigne R."/>
            <person name="De Mot R."/>
        </authorList>
    </citation>
    <scope>NUCLEOTIDE SEQUENCE [LARGE SCALE GENOMIC DNA]</scope>
    <source>
        <strain evidence="5 6">SWRI65</strain>
    </source>
</reference>
<sequence>MITTHELIAKLNESGVEFSVKYLHPNLYIINVDERYSNTENDQRIELFAAQVNIATQDFIELEHNSSIQLCLVTPEERNSDYSFLDEENKRHHWIEVLSGAKQENTNTARSFKTLHFYGYKGGQARSTVLGVLSKFLADQGYKILIIDADIEAPSLDKIFQTKTTRLSETLLGICHFRTEVSTANAYTQKNGKIDLIACRPDNETFDIDFSTFSLHTSLDPVILKNGLTRIGDFAESFGYDFVFIDHRTGISGSVIPLALSLPGPVISFARRDTQSLSGARIFKSLFNLNSGPPGIYVSFSLDPEFKRTGLSQEALKIQEELLMQFPEGFRADVEDAIDSYWIDWFHNKSLVSGTIPDIRKLNPENLSAIREISSVLGLSNEPPHLSKPETPPIDQPLTSSGSTDPGIYLEADFLKRLLSPNSPINYILGRKGTGKTRLVRELHARGLGRPILTAADYNHDGGIGSAAACFKTLVDRRRGSPQSIWCALLHAAIESNYATAQTLTMEESITKNIDREITFQDIKTLLNDQNYQTDHFTFLVDGIETAFPSNEIKKNIESLFSFLLTIQSDSFLSQKITIRLFIRSDLAKNAIENIEQQLDGRTINLVWDEQSIFNFVLLRINQKNWFRTRFPEACEKLKLHEDRLKSGNITADEYEPLLMEFFPLKLRASNIQTITFLRTYFSDTVDSTYSPRLYDRFLEFLTDREKVRVKESEILESHRLGQKLISQAHQAASEYYLSEVSAELKYMLNPEVDIQKFTEGFNGLSTPFNVEVCVRLLHEKTRIETSLVRESMNIMKDIGMFELRPGFSEQWRVGRLFKSSLGMKYVRGTKLTSEVN</sequence>
<dbReference type="Pfam" id="PF13614">
    <property type="entry name" value="AAA_31"/>
    <property type="match status" value="1"/>
</dbReference>
<evidence type="ECO:0000313" key="6">
    <source>
        <dbReference type="Proteomes" id="UP000631521"/>
    </source>
</evidence>
<accession>A0A9E6TFR7</accession>
<evidence type="ECO:0000259" key="4">
    <source>
        <dbReference type="Pfam" id="PF13614"/>
    </source>
</evidence>
<dbReference type="AlphaFoldDB" id="A0A9E6TFR7"/>
<name>A0A9E6TFR7_9PSED</name>
<reference evidence="5 6" key="1">
    <citation type="journal article" date="2020" name="Microorganisms">
        <title>Reliable Identification of Environmental Pseudomonas Isolates Using the rpoD Gene.</title>
        <authorList>
            <consortium name="The Broad Institute Genome Sequencing Platform"/>
            <person name="Girard L."/>
            <person name="Lood C."/>
            <person name="Rokni-Zadeh H."/>
            <person name="van Noort V."/>
            <person name="Lavigne R."/>
            <person name="De Mot R."/>
        </authorList>
    </citation>
    <scope>NUCLEOTIDE SEQUENCE [LARGE SCALE GENOMIC DNA]</scope>
    <source>
        <strain evidence="5 6">SWRI65</strain>
    </source>
</reference>
<evidence type="ECO:0000256" key="2">
    <source>
        <dbReference type="ARBA" id="ARBA00022840"/>
    </source>
</evidence>
<feature type="region of interest" description="Disordered" evidence="3">
    <location>
        <begin position="380"/>
        <end position="402"/>
    </location>
</feature>
<proteinExistence type="predicted"/>
<dbReference type="RefSeq" id="WP_186551466.1">
    <property type="nucleotide sequence ID" value="NZ_CP077091.1"/>
</dbReference>
<dbReference type="SUPFAM" id="SSF52540">
    <property type="entry name" value="P-loop containing nucleoside triphosphate hydrolases"/>
    <property type="match status" value="1"/>
</dbReference>
<dbReference type="GO" id="GO:0009898">
    <property type="term" value="C:cytoplasmic side of plasma membrane"/>
    <property type="evidence" value="ECO:0007669"/>
    <property type="project" value="TreeGrafter"/>
</dbReference>